<dbReference type="InterPro" id="IPR001312">
    <property type="entry name" value="Hexokinase"/>
</dbReference>
<dbReference type="AlphaFoldDB" id="A0A367LNH2"/>
<keyword evidence="4 6" id="KW-0418">Kinase</keyword>
<keyword evidence="7" id="KW-0812">Transmembrane</keyword>
<keyword evidence="7" id="KW-1133">Transmembrane helix</keyword>
<dbReference type="GO" id="GO:0006096">
    <property type="term" value="P:glycolytic process"/>
    <property type="evidence" value="ECO:0007669"/>
    <property type="project" value="UniProtKB-UniPathway"/>
</dbReference>
<keyword evidence="2 6" id="KW-0808">Transferase</keyword>
<proteinExistence type="inferred from homology"/>
<dbReference type="GO" id="GO:0001678">
    <property type="term" value="P:intracellular glucose homeostasis"/>
    <property type="evidence" value="ECO:0007669"/>
    <property type="project" value="InterPro"/>
</dbReference>
<evidence type="ECO:0000259" key="9">
    <source>
        <dbReference type="Pfam" id="PF03727"/>
    </source>
</evidence>
<dbReference type="PANTHER" id="PTHR19443:SF24">
    <property type="entry name" value="PHOSPHOTRANSFERASE"/>
    <property type="match status" value="1"/>
</dbReference>
<dbReference type="InterPro" id="IPR022672">
    <property type="entry name" value="Hexokinase_N"/>
</dbReference>
<organism evidence="10 11">
    <name type="scientific">Ophiocordyceps polyrhachis-furcata BCC 54312</name>
    <dbReference type="NCBI Taxonomy" id="1330021"/>
    <lineage>
        <taxon>Eukaryota</taxon>
        <taxon>Fungi</taxon>
        <taxon>Dikarya</taxon>
        <taxon>Ascomycota</taxon>
        <taxon>Pezizomycotina</taxon>
        <taxon>Sordariomycetes</taxon>
        <taxon>Hypocreomycetidae</taxon>
        <taxon>Hypocreales</taxon>
        <taxon>Ophiocordycipitaceae</taxon>
        <taxon>Ophiocordyceps</taxon>
    </lineage>
</organism>
<keyword evidence="11" id="KW-1185">Reference proteome</keyword>
<evidence type="ECO:0000256" key="5">
    <source>
        <dbReference type="ARBA" id="ARBA00022840"/>
    </source>
</evidence>
<evidence type="ECO:0000256" key="2">
    <source>
        <dbReference type="ARBA" id="ARBA00022679"/>
    </source>
</evidence>
<evidence type="ECO:0000256" key="3">
    <source>
        <dbReference type="ARBA" id="ARBA00022741"/>
    </source>
</evidence>
<dbReference type="SUPFAM" id="SSF53067">
    <property type="entry name" value="Actin-like ATPase domain"/>
    <property type="match status" value="2"/>
</dbReference>
<dbReference type="EC" id="2.7.1.-" evidence="6"/>
<evidence type="ECO:0000259" key="8">
    <source>
        <dbReference type="Pfam" id="PF00349"/>
    </source>
</evidence>
<dbReference type="CDD" id="cd24000">
    <property type="entry name" value="ASKHA_NBD_HK"/>
    <property type="match status" value="1"/>
</dbReference>
<reference evidence="10 11" key="1">
    <citation type="journal article" date="2015" name="BMC Genomics">
        <title>Insights from the genome of Ophiocordyceps polyrhachis-furcata to pathogenicity and host specificity in insect fungi.</title>
        <authorList>
            <person name="Wichadakul D."/>
            <person name="Kobmoo N."/>
            <person name="Ingsriswang S."/>
            <person name="Tangphatsornruang S."/>
            <person name="Chantasingh D."/>
            <person name="Luangsa-ard J.J."/>
            <person name="Eurwilaichitr L."/>
        </authorList>
    </citation>
    <scope>NUCLEOTIDE SEQUENCE [LARGE SCALE GENOMIC DNA]</scope>
    <source>
        <strain evidence="10 11">BCC 54312</strain>
    </source>
</reference>
<name>A0A367LNH2_9HYPO</name>
<dbReference type="Gene3D" id="3.40.367.20">
    <property type="match status" value="1"/>
</dbReference>
<dbReference type="GO" id="GO:0019158">
    <property type="term" value="F:mannokinase activity"/>
    <property type="evidence" value="ECO:0007669"/>
    <property type="project" value="TreeGrafter"/>
</dbReference>
<evidence type="ECO:0000256" key="1">
    <source>
        <dbReference type="ARBA" id="ARBA00009225"/>
    </source>
</evidence>
<dbReference type="GO" id="GO:0006013">
    <property type="term" value="P:mannose metabolic process"/>
    <property type="evidence" value="ECO:0007669"/>
    <property type="project" value="TreeGrafter"/>
</dbReference>
<dbReference type="GO" id="GO:0005536">
    <property type="term" value="F:D-glucose binding"/>
    <property type="evidence" value="ECO:0007669"/>
    <property type="project" value="InterPro"/>
</dbReference>
<comment type="similarity">
    <text evidence="1 6">Belongs to the hexokinase family.</text>
</comment>
<feature type="domain" description="Hexokinase N-terminal" evidence="8">
    <location>
        <begin position="66"/>
        <end position="269"/>
    </location>
</feature>
<keyword evidence="6" id="KW-0324">Glycolysis</keyword>
<evidence type="ECO:0000256" key="4">
    <source>
        <dbReference type="ARBA" id="ARBA00022777"/>
    </source>
</evidence>
<evidence type="ECO:0000313" key="11">
    <source>
        <dbReference type="Proteomes" id="UP000253664"/>
    </source>
</evidence>
<protein>
    <recommendedName>
        <fullName evidence="6">Phosphotransferase</fullName>
        <ecNumber evidence="6">2.7.1.-</ecNumber>
    </recommendedName>
</protein>
<comment type="caution">
    <text evidence="10">The sequence shown here is derived from an EMBL/GenBank/DDBJ whole genome shotgun (WGS) entry which is preliminary data.</text>
</comment>
<feature type="transmembrane region" description="Helical" evidence="7">
    <location>
        <begin position="276"/>
        <end position="297"/>
    </location>
</feature>
<dbReference type="FunFam" id="3.40.367.20:FF:000011">
    <property type="entry name" value="Phosphotransferase"/>
    <property type="match status" value="1"/>
</dbReference>
<dbReference type="Pfam" id="PF00349">
    <property type="entry name" value="Hexokinase_1"/>
    <property type="match status" value="1"/>
</dbReference>
<dbReference type="GO" id="GO:0005829">
    <property type="term" value="C:cytosol"/>
    <property type="evidence" value="ECO:0007669"/>
    <property type="project" value="TreeGrafter"/>
</dbReference>
<sequence>MTTLRTAFIAAVIKSLLRGKSFIQAILASSISSLAIGRPVLARKPSRRNLHDFLKEAEAAILDPVSRHGLLDLAAGLREQFLDRLQTDPQSMLPSYSHQLPTGGEAGQYVALDVGGSTLRVALVELRGRDAREGGTSDIVSMRNFRIGKAVKDLEGMAFFDWMAGRICDTLTSGLSREHGPDKPLPLALAWISPLAAAPKHTTADFLCRQTSLGGGRLQRMGKGFMADSGLLGEDLGNVVKRACHRYGLDVELRAILNDSSACLLSRAYSYTSTRFGLILGTGLNMAAFLPVAGIGMSKFGPRPDGWFDEATHVIVNTELGMFGNGILPMTRWDRTLNREHPRPDYQPLEFLVSGMYLGEIVRLAVLEAVGTTGILGGVVPPSLLAPYSLGTDTLALIESDETSELSEAIDVFSQRHPSSHAPTTADLLAIKALASFVSERSSALVATCVFTLWDCRLEAERNYIATLPEDSPERRRAEADMALEVTTVAFNGSVIENYPGYLDTCQRYVDYLVASKCQEVERRSIHLVPAKESSLMGAAVALACVERHDETVQ</sequence>
<evidence type="ECO:0000256" key="7">
    <source>
        <dbReference type="SAM" id="Phobius"/>
    </source>
</evidence>
<dbReference type="Gene3D" id="3.30.420.40">
    <property type="match status" value="1"/>
</dbReference>
<gene>
    <name evidence="10" type="ORF">L249_2736</name>
</gene>
<dbReference type="UniPathway" id="UPA00109">
    <property type="reaction ID" value="UER00180"/>
</dbReference>
<dbReference type="OrthoDB" id="419537at2759"/>
<keyword evidence="5 6" id="KW-0067">ATP-binding</keyword>
<dbReference type="GO" id="GO:0004340">
    <property type="term" value="F:glucokinase activity"/>
    <property type="evidence" value="ECO:0007669"/>
    <property type="project" value="TreeGrafter"/>
</dbReference>
<evidence type="ECO:0000256" key="6">
    <source>
        <dbReference type="RuleBase" id="RU362007"/>
    </source>
</evidence>
<dbReference type="PRINTS" id="PR00475">
    <property type="entry name" value="HEXOKINASE"/>
</dbReference>
<keyword evidence="3 6" id="KW-0547">Nucleotide-binding</keyword>
<accession>A0A367LNH2</accession>
<keyword evidence="7" id="KW-0472">Membrane</keyword>
<feature type="domain" description="Hexokinase C-terminal" evidence="9">
    <location>
        <begin position="276"/>
        <end position="545"/>
    </location>
</feature>
<dbReference type="PANTHER" id="PTHR19443">
    <property type="entry name" value="HEXOKINASE"/>
    <property type="match status" value="1"/>
</dbReference>
<dbReference type="GO" id="GO:0005739">
    <property type="term" value="C:mitochondrion"/>
    <property type="evidence" value="ECO:0007669"/>
    <property type="project" value="TreeGrafter"/>
</dbReference>
<dbReference type="Pfam" id="PF03727">
    <property type="entry name" value="Hexokinase_2"/>
    <property type="match status" value="1"/>
</dbReference>
<dbReference type="STRING" id="1330021.A0A367LNH2"/>
<dbReference type="GO" id="GO:0006006">
    <property type="term" value="P:glucose metabolic process"/>
    <property type="evidence" value="ECO:0007669"/>
    <property type="project" value="TreeGrafter"/>
</dbReference>
<dbReference type="InterPro" id="IPR022673">
    <property type="entry name" value="Hexokinase_C"/>
</dbReference>
<dbReference type="InterPro" id="IPR043129">
    <property type="entry name" value="ATPase_NBD"/>
</dbReference>
<evidence type="ECO:0000313" key="10">
    <source>
        <dbReference type="EMBL" id="RCI15959.1"/>
    </source>
</evidence>
<dbReference type="Proteomes" id="UP000253664">
    <property type="component" value="Unassembled WGS sequence"/>
</dbReference>
<dbReference type="GO" id="GO:0008865">
    <property type="term" value="F:fructokinase activity"/>
    <property type="evidence" value="ECO:0007669"/>
    <property type="project" value="TreeGrafter"/>
</dbReference>
<dbReference type="GO" id="GO:0005524">
    <property type="term" value="F:ATP binding"/>
    <property type="evidence" value="ECO:0007669"/>
    <property type="project" value="UniProtKB-UniRule"/>
</dbReference>
<dbReference type="PROSITE" id="PS51748">
    <property type="entry name" value="HEXOKINASE_2"/>
    <property type="match status" value="1"/>
</dbReference>
<dbReference type="EMBL" id="LKCN02000001">
    <property type="protein sequence ID" value="RCI15959.1"/>
    <property type="molecule type" value="Genomic_DNA"/>
</dbReference>